<keyword evidence="2 9" id="KW-0489">Methyltransferase</keyword>
<comment type="catalytic activity">
    <reaction evidence="4">
        <text>a 2'-deoxyadenosine in DNA + S-adenosyl-L-methionine = an N(6)-methyl-2'-deoxyadenosine in DNA + S-adenosyl-L-homocysteine + H(+)</text>
        <dbReference type="Rhea" id="RHEA:15197"/>
        <dbReference type="Rhea" id="RHEA-COMP:12418"/>
        <dbReference type="Rhea" id="RHEA-COMP:12419"/>
        <dbReference type="ChEBI" id="CHEBI:15378"/>
        <dbReference type="ChEBI" id="CHEBI:57856"/>
        <dbReference type="ChEBI" id="CHEBI:59789"/>
        <dbReference type="ChEBI" id="CHEBI:90615"/>
        <dbReference type="ChEBI" id="CHEBI:90616"/>
        <dbReference type="EC" id="2.1.1.72"/>
    </reaction>
</comment>
<keyword evidence="10" id="KW-1185">Reference proteome</keyword>
<dbReference type="AlphaFoldDB" id="A0A1I2J3D0"/>
<dbReference type="EC" id="2.1.1.72" evidence="1"/>
<dbReference type="PANTHER" id="PTHR33841">
    <property type="entry name" value="DNA METHYLTRANSFERASE YEEA-RELATED"/>
    <property type="match status" value="1"/>
</dbReference>
<dbReference type="PRINTS" id="PR00507">
    <property type="entry name" value="N12N6MTFRASE"/>
</dbReference>
<dbReference type="RefSeq" id="WP_091548932.1">
    <property type="nucleotide sequence ID" value="NZ_FONY01000041.1"/>
</dbReference>
<dbReference type="InterPro" id="IPR029063">
    <property type="entry name" value="SAM-dependent_MTases_sf"/>
</dbReference>
<evidence type="ECO:0000313" key="10">
    <source>
        <dbReference type="Proteomes" id="UP000199513"/>
    </source>
</evidence>
<evidence type="ECO:0000259" key="6">
    <source>
        <dbReference type="Pfam" id="PF20465"/>
    </source>
</evidence>
<protein>
    <recommendedName>
        <fullName evidence="1">site-specific DNA-methyltransferase (adenine-specific)</fullName>
        <ecNumber evidence="1">2.1.1.72</ecNumber>
    </recommendedName>
</protein>
<dbReference type="Pfam" id="PF20464">
    <property type="entry name" value="MmeI_N"/>
    <property type="match status" value="1"/>
</dbReference>
<keyword evidence="3" id="KW-0808">Transferase</keyword>
<reference evidence="9 10" key="1">
    <citation type="submission" date="2016-10" db="EMBL/GenBank/DDBJ databases">
        <authorList>
            <person name="de Groot N.N."/>
        </authorList>
    </citation>
    <scope>NUCLEOTIDE SEQUENCE [LARGE SCALE GENOMIC DNA]</scope>
    <source>
        <strain>GEY</strain>
        <strain evidence="10">DSM 9560</strain>
    </source>
</reference>
<evidence type="ECO:0000313" key="9">
    <source>
        <dbReference type="EMBL" id="SFF48939.1"/>
    </source>
</evidence>
<dbReference type="Pfam" id="PF20465">
    <property type="entry name" value="MmeI_hel"/>
    <property type="match status" value="1"/>
</dbReference>
<dbReference type="STRING" id="1003.SAMN04488541_104117"/>
<feature type="domain" description="MmeI-like N-terminal" evidence="5">
    <location>
        <begin position="8"/>
        <end position="176"/>
    </location>
</feature>
<feature type="domain" description="MmeI-like target recognition" evidence="7">
    <location>
        <begin position="799"/>
        <end position="856"/>
    </location>
</feature>
<dbReference type="GO" id="GO:0032259">
    <property type="term" value="P:methylation"/>
    <property type="evidence" value="ECO:0007669"/>
    <property type="project" value="UniProtKB-KW"/>
</dbReference>
<gene>
    <name evidence="9" type="ORF">SAMN04488541_104117</name>
</gene>
<organism evidence="9 10">
    <name type="scientific">Thermoflexibacter ruber</name>
    <dbReference type="NCBI Taxonomy" id="1003"/>
    <lineage>
        <taxon>Bacteria</taxon>
        <taxon>Pseudomonadati</taxon>
        <taxon>Bacteroidota</taxon>
        <taxon>Cytophagia</taxon>
        <taxon>Cytophagales</taxon>
        <taxon>Thermoflexibacteraceae</taxon>
        <taxon>Thermoflexibacter</taxon>
    </lineage>
</organism>
<evidence type="ECO:0000259" key="7">
    <source>
        <dbReference type="Pfam" id="PF20466"/>
    </source>
</evidence>
<dbReference type="InterPro" id="IPR046816">
    <property type="entry name" value="MmeI_Mtase"/>
</dbReference>
<dbReference type="Proteomes" id="UP000199513">
    <property type="component" value="Unassembled WGS sequence"/>
</dbReference>
<dbReference type="InterPro" id="IPR046819">
    <property type="entry name" value="MmeI_hel"/>
</dbReference>
<dbReference type="PANTHER" id="PTHR33841:SF1">
    <property type="entry name" value="DNA METHYLTRANSFERASE A"/>
    <property type="match status" value="1"/>
</dbReference>
<evidence type="ECO:0000256" key="3">
    <source>
        <dbReference type="ARBA" id="ARBA00022679"/>
    </source>
</evidence>
<dbReference type="Pfam" id="PF20466">
    <property type="entry name" value="MmeI_TRD"/>
    <property type="match status" value="1"/>
</dbReference>
<dbReference type="Pfam" id="PF20473">
    <property type="entry name" value="MmeI_Mtase"/>
    <property type="match status" value="1"/>
</dbReference>
<dbReference type="InterPro" id="IPR050953">
    <property type="entry name" value="N4_N6_ade-DNA_methylase"/>
</dbReference>
<feature type="domain" description="MmeI-like helicase spacer" evidence="6">
    <location>
        <begin position="186"/>
        <end position="265"/>
    </location>
</feature>
<evidence type="ECO:0000256" key="1">
    <source>
        <dbReference type="ARBA" id="ARBA00011900"/>
    </source>
</evidence>
<accession>A0A1I2J3D0</accession>
<evidence type="ECO:0000259" key="5">
    <source>
        <dbReference type="Pfam" id="PF20464"/>
    </source>
</evidence>
<dbReference type="EMBL" id="FONY01000041">
    <property type="protein sequence ID" value="SFF48939.1"/>
    <property type="molecule type" value="Genomic_DNA"/>
</dbReference>
<sequence>MKESIGDFVRYWKEYIKGKERQEAQVFLERLFIAFGHTDGIRGAGAECEFKLKDATKNTTNFADLVWKPRCIIEMKKRGEYLQAHYEQLLNYWLLLVPNRPKFALLCNFDEIWIYDFNKQLIEPVERVRVVDLEELHPALSFLYPDYVEPIFQKSNEVVTKEAAYLMAHTFKSFKERDIKPEVALHYCMQCILAMFAQDIGLLPDKVFFRIISELEKDTNHGKLGYHSLPQSYDWIKGLFEAMNTEGVQEFGKFKGVPYFNGGLFEKIEAFELTVKEVNNIFFASQKNWRKVNPSIFGSVFEQGLEKGERHILGAHYTSEADIQKIVYPCIVQPWLRKIEKAQTLDDYYLLLHEITNYKVLDPACGSGNFLFVAFKELKGIENQLLNKVRSLSVKPHEAKRLTKFLEDYSFVSTRQFYGIDKNKYAVELARLSLMIAKEMSYFDYKETYDNKYSPLPLDNLDKNIICADALVNDKGKPTEWIKANAIIGNPPFQSKNKMKYEFGNEYLNRVRSAYPEVNGHADFCVYWFYKAHQYLKEDAYAGLVATNTIRQNYSRESSLDYIVANGGDIFNAVSSQPWEGEAVVHVSIVNWKKGKYEGQKKLFVLDKKGILQEHHVQEINTSLSLKIDVTIAKTLQCNIREKRVFQGQTHGHEGFLVPKETALQMLEVTPSLEKVLKPFLIAREWLTENLSQPNRFVIDFDDIDYEDIKTTYPELYQIVKAKVFPDREKKAEEQEKINNALLEKDPKAYTNKHHLNFFKYWWKLAYGREEMLKSIKDLKRYIVCSRVSKRNIFDFVCTSIRPNDALMVFAFEDDYSYGILQSKVHWEWWKAKCSTLKEDFRYTSESVWETFPFPQKPTRKQITKIAELGRELRKSRNEIMKKHKKISLRDIYRNAEEFSAHPVLVLQKKLDKIVLETYGFEEDYDLLSQILELNLQVAEKEAKGETVQGAGLPDWIKDEKSFVSEDCVKLIV</sequence>
<evidence type="ECO:0000259" key="8">
    <source>
        <dbReference type="Pfam" id="PF20473"/>
    </source>
</evidence>
<dbReference type="Gene3D" id="3.40.50.150">
    <property type="entry name" value="Vaccinia Virus protein VP39"/>
    <property type="match status" value="1"/>
</dbReference>
<proteinExistence type="predicted"/>
<evidence type="ECO:0000256" key="2">
    <source>
        <dbReference type="ARBA" id="ARBA00022603"/>
    </source>
</evidence>
<feature type="domain" description="MmeI-like DNA-methyltransferase" evidence="8">
    <location>
        <begin position="350"/>
        <end position="604"/>
    </location>
</feature>
<dbReference type="SUPFAM" id="SSF53335">
    <property type="entry name" value="S-adenosyl-L-methionine-dependent methyltransferases"/>
    <property type="match status" value="1"/>
</dbReference>
<name>A0A1I2J3D0_9BACT</name>
<dbReference type="GO" id="GO:0009007">
    <property type="term" value="F:site-specific DNA-methyltransferase (adenine-specific) activity"/>
    <property type="evidence" value="ECO:0007669"/>
    <property type="project" value="UniProtKB-EC"/>
</dbReference>
<evidence type="ECO:0000256" key="4">
    <source>
        <dbReference type="ARBA" id="ARBA00047942"/>
    </source>
</evidence>
<dbReference type="InterPro" id="IPR046820">
    <property type="entry name" value="MmeI_TRD"/>
</dbReference>
<dbReference type="OrthoDB" id="32195at2"/>
<dbReference type="InterPro" id="IPR046817">
    <property type="entry name" value="MmeI_N"/>
</dbReference>